<keyword evidence="1" id="KW-1133">Transmembrane helix</keyword>
<keyword evidence="3" id="KW-1185">Reference proteome</keyword>
<dbReference type="Proteomes" id="UP001302126">
    <property type="component" value="Unassembled WGS sequence"/>
</dbReference>
<dbReference type="AlphaFoldDB" id="A0AAN6WZK1"/>
<sequence>MAHRSTHGQPKSTLRVYLDIVFPLSRRCPTPVKVLSSSLAICFLFFFLVTSLGIAIIAQQGAHATITTNFPESIANWLFPTTCVLLGSALVVIALTVAAHAIMWFRVNHTVGLTSGFITRVFVPLGILQIVVGLSGVVLGIPRAWMRLLPDNSNNNVDVAIAQQMIPEPFWVVVIPSALMFTIGVMQIGGASIFRGYPPGFELPARRAPTISKRAAARYHLTSQERLELEILGSHSGLLARHFEKQRQQRRQQTQGNMNVPALSLSPLPIGAVINAVNDPLGERMRMHPSAWFWLGVPSWPPPWTQTLLLITVPFAVQIPVFILLPAREEWYLSKSFTLIFPFLWPLWYGKMWYLVRARKPVLLRQSTRPPQPSRKNKMGLLSCILHGVVLVLALGTYSITLICTAVQIGSAGGLWLVPAILYPLLGLFVLVNPVDIEVRILRRRWEASGRGTVSLLI</sequence>
<proteinExistence type="predicted"/>
<evidence type="ECO:0000313" key="2">
    <source>
        <dbReference type="EMBL" id="KAK4191099.1"/>
    </source>
</evidence>
<feature type="transmembrane region" description="Helical" evidence="1">
    <location>
        <begin position="117"/>
        <end position="141"/>
    </location>
</feature>
<evidence type="ECO:0000313" key="3">
    <source>
        <dbReference type="Proteomes" id="UP001302126"/>
    </source>
</evidence>
<keyword evidence="1" id="KW-0472">Membrane</keyword>
<reference evidence="2" key="1">
    <citation type="journal article" date="2023" name="Mol. Phylogenet. Evol.">
        <title>Genome-scale phylogeny and comparative genomics of the fungal order Sordariales.</title>
        <authorList>
            <person name="Hensen N."/>
            <person name="Bonometti L."/>
            <person name="Westerberg I."/>
            <person name="Brannstrom I.O."/>
            <person name="Guillou S."/>
            <person name="Cros-Aarteil S."/>
            <person name="Calhoun S."/>
            <person name="Haridas S."/>
            <person name="Kuo A."/>
            <person name="Mondo S."/>
            <person name="Pangilinan J."/>
            <person name="Riley R."/>
            <person name="LaButti K."/>
            <person name="Andreopoulos B."/>
            <person name="Lipzen A."/>
            <person name="Chen C."/>
            <person name="Yan M."/>
            <person name="Daum C."/>
            <person name="Ng V."/>
            <person name="Clum A."/>
            <person name="Steindorff A."/>
            <person name="Ohm R.A."/>
            <person name="Martin F."/>
            <person name="Silar P."/>
            <person name="Natvig D.O."/>
            <person name="Lalanne C."/>
            <person name="Gautier V."/>
            <person name="Ament-Velasquez S.L."/>
            <person name="Kruys A."/>
            <person name="Hutchinson M.I."/>
            <person name="Powell A.J."/>
            <person name="Barry K."/>
            <person name="Miller A.N."/>
            <person name="Grigoriev I.V."/>
            <person name="Debuchy R."/>
            <person name="Gladieux P."/>
            <person name="Hiltunen Thoren M."/>
            <person name="Johannesson H."/>
        </authorList>
    </citation>
    <scope>NUCLEOTIDE SEQUENCE</scope>
    <source>
        <strain evidence="2">PSN309</strain>
    </source>
</reference>
<keyword evidence="1" id="KW-0812">Transmembrane</keyword>
<evidence type="ECO:0000256" key="1">
    <source>
        <dbReference type="SAM" id="Phobius"/>
    </source>
</evidence>
<organism evidence="2 3">
    <name type="scientific">Podospora australis</name>
    <dbReference type="NCBI Taxonomy" id="1536484"/>
    <lineage>
        <taxon>Eukaryota</taxon>
        <taxon>Fungi</taxon>
        <taxon>Dikarya</taxon>
        <taxon>Ascomycota</taxon>
        <taxon>Pezizomycotina</taxon>
        <taxon>Sordariomycetes</taxon>
        <taxon>Sordariomycetidae</taxon>
        <taxon>Sordariales</taxon>
        <taxon>Podosporaceae</taxon>
        <taxon>Podospora</taxon>
    </lineage>
</organism>
<feature type="transmembrane region" description="Helical" evidence="1">
    <location>
        <begin position="415"/>
        <end position="435"/>
    </location>
</feature>
<feature type="transmembrane region" description="Helical" evidence="1">
    <location>
        <begin position="34"/>
        <end position="57"/>
    </location>
</feature>
<reference evidence="2" key="2">
    <citation type="submission" date="2023-05" db="EMBL/GenBank/DDBJ databases">
        <authorList>
            <consortium name="Lawrence Berkeley National Laboratory"/>
            <person name="Steindorff A."/>
            <person name="Hensen N."/>
            <person name="Bonometti L."/>
            <person name="Westerberg I."/>
            <person name="Brannstrom I.O."/>
            <person name="Guillou S."/>
            <person name="Cros-Aarteil S."/>
            <person name="Calhoun S."/>
            <person name="Haridas S."/>
            <person name="Kuo A."/>
            <person name="Mondo S."/>
            <person name="Pangilinan J."/>
            <person name="Riley R."/>
            <person name="Labutti K."/>
            <person name="Andreopoulos B."/>
            <person name="Lipzen A."/>
            <person name="Chen C."/>
            <person name="Yanf M."/>
            <person name="Daum C."/>
            <person name="Ng V."/>
            <person name="Clum A."/>
            <person name="Ohm R."/>
            <person name="Martin F."/>
            <person name="Silar P."/>
            <person name="Natvig D."/>
            <person name="Lalanne C."/>
            <person name="Gautier V."/>
            <person name="Ament-Velasquez S.L."/>
            <person name="Kruys A."/>
            <person name="Hutchinson M.I."/>
            <person name="Powell A.J."/>
            <person name="Barry K."/>
            <person name="Miller A.N."/>
            <person name="Grigoriev I.V."/>
            <person name="Debuchy R."/>
            <person name="Gladieux P."/>
            <person name="Thoren M.H."/>
            <person name="Johannesson H."/>
        </authorList>
    </citation>
    <scope>NUCLEOTIDE SEQUENCE</scope>
    <source>
        <strain evidence="2">PSN309</strain>
    </source>
</reference>
<feature type="transmembrane region" description="Helical" evidence="1">
    <location>
        <begin position="77"/>
        <end position="105"/>
    </location>
</feature>
<feature type="transmembrane region" description="Helical" evidence="1">
    <location>
        <begin position="308"/>
        <end position="327"/>
    </location>
</feature>
<dbReference type="EMBL" id="MU864361">
    <property type="protein sequence ID" value="KAK4191099.1"/>
    <property type="molecule type" value="Genomic_DNA"/>
</dbReference>
<comment type="caution">
    <text evidence="2">The sequence shown here is derived from an EMBL/GenBank/DDBJ whole genome shotgun (WGS) entry which is preliminary data.</text>
</comment>
<accession>A0AAN6WZK1</accession>
<feature type="transmembrane region" description="Helical" evidence="1">
    <location>
        <begin position="379"/>
        <end position="409"/>
    </location>
</feature>
<feature type="transmembrane region" description="Helical" evidence="1">
    <location>
        <begin position="170"/>
        <end position="197"/>
    </location>
</feature>
<gene>
    <name evidence="2" type="ORF">QBC35DRAFT_35518</name>
</gene>
<name>A0AAN6WZK1_9PEZI</name>
<protein>
    <submittedName>
        <fullName evidence="2">Uncharacterized protein</fullName>
    </submittedName>
</protein>